<sequence>MVGPAESLTLRLTAGHPAVELDGVLTRRTGAEGGSGGLAASRRRRLVRIDGSRAAARRRVELSPVDLPVLPQELVELLPDDLRRRLDASAQS</sequence>
<proteinExistence type="predicted"/>
<dbReference type="GO" id="GO:0016301">
    <property type="term" value="F:kinase activity"/>
    <property type="evidence" value="ECO:0007669"/>
    <property type="project" value="UniProtKB-KW"/>
</dbReference>
<dbReference type="EMBL" id="FNOT01000012">
    <property type="protein sequence ID" value="SDY83292.1"/>
    <property type="molecule type" value="Genomic_DNA"/>
</dbReference>
<dbReference type="RefSeq" id="WP_139263675.1">
    <property type="nucleotide sequence ID" value="NZ_FNOT01000012.1"/>
</dbReference>
<dbReference type="Proteomes" id="UP000198921">
    <property type="component" value="Unassembled WGS sequence"/>
</dbReference>
<keyword evidence="2" id="KW-1185">Reference proteome</keyword>
<accession>A0A1H3N339</accession>
<dbReference type="STRING" id="1137993.SAMN05660209_03836"/>
<name>A0A1H3N339_9ACTN</name>
<reference evidence="2" key="1">
    <citation type="submission" date="2016-10" db="EMBL/GenBank/DDBJ databases">
        <authorList>
            <person name="Varghese N."/>
            <person name="Submissions S."/>
        </authorList>
    </citation>
    <scope>NUCLEOTIDE SEQUENCE [LARGE SCALE GENOMIC DNA]</scope>
    <source>
        <strain evidence="2">DSM 45422</strain>
    </source>
</reference>
<protein>
    <submittedName>
        <fullName evidence="1">NAD+ kinase</fullName>
    </submittedName>
</protein>
<keyword evidence="1" id="KW-0808">Transferase</keyword>
<dbReference type="AlphaFoldDB" id="A0A1H3N339"/>
<keyword evidence="1" id="KW-0418">Kinase</keyword>
<evidence type="ECO:0000313" key="2">
    <source>
        <dbReference type="Proteomes" id="UP000198921"/>
    </source>
</evidence>
<evidence type="ECO:0000313" key="1">
    <source>
        <dbReference type="EMBL" id="SDY83292.1"/>
    </source>
</evidence>
<organism evidence="1 2">
    <name type="scientific">Geodermatophilus africanus</name>
    <dbReference type="NCBI Taxonomy" id="1137993"/>
    <lineage>
        <taxon>Bacteria</taxon>
        <taxon>Bacillati</taxon>
        <taxon>Actinomycetota</taxon>
        <taxon>Actinomycetes</taxon>
        <taxon>Geodermatophilales</taxon>
        <taxon>Geodermatophilaceae</taxon>
        <taxon>Geodermatophilus</taxon>
    </lineage>
</organism>
<gene>
    <name evidence="1" type="ORF">SAMN05660209_03836</name>
</gene>